<dbReference type="SUPFAM" id="SSF54427">
    <property type="entry name" value="NTF2-like"/>
    <property type="match status" value="1"/>
</dbReference>
<keyword evidence="3" id="KW-1185">Reference proteome</keyword>
<reference evidence="2" key="1">
    <citation type="submission" date="2020-11" db="EMBL/GenBank/DDBJ databases">
        <title>Sequencing the genomes of 1000 actinobacteria strains.</title>
        <authorList>
            <person name="Klenk H.-P."/>
        </authorList>
    </citation>
    <scope>NUCLEOTIDE SEQUENCE</scope>
    <source>
        <strain evidence="2">DSM 45356</strain>
    </source>
</reference>
<gene>
    <name evidence="2" type="ORF">IW245_002166</name>
</gene>
<proteinExistence type="predicted"/>
<organism evidence="2 3">
    <name type="scientific">Longispora fulva</name>
    <dbReference type="NCBI Taxonomy" id="619741"/>
    <lineage>
        <taxon>Bacteria</taxon>
        <taxon>Bacillati</taxon>
        <taxon>Actinomycetota</taxon>
        <taxon>Actinomycetes</taxon>
        <taxon>Micromonosporales</taxon>
        <taxon>Micromonosporaceae</taxon>
        <taxon>Longispora</taxon>
    </lineage>
</organism>
<dbReference type="AlphaFoldDB" id="A0A8J7KP70"/>
<dbReference type="InterPro" id="IPR032710">
    <property type="entry name" value="NTF2-like_dom_sf"/>
</dbReference>
<dbReference type="Gene3D" id="3.10.450.50">
    <property type="match status" value="1"/>
</dbReference>
<dbReference type="Proteomes" id="UP000622552">
    <property type="component" value="Unassembled WGS sequence"/>
</dbReference>
<dbReference type="InterPro" id="IPR037401">
    <property type="entry name" value="SnoaL-like"/>
</dbReference>
<dbReference type="RefSeq" id="WP_197003018.1">
    <property type="nucleotide sequence ID" value="NZ_BONS01000001.1"/>
</dbReference>
<comment type="caution">
    <text evidence="2">The sequence shown here is derived from an EMBL/GenBank/DDBJ whole genome shotgun (WGS) entry which is preliminary data.</text>
</comment>
<dbReference type="EMBL" id="JADOUF010000001">
    <property type="protein sequence ID" value="MBG6135972.1"/>
    <property type="molecule type" value="Genomic_DNA"/>
</dbReference>
<evidence type="ECO:0000259" key="1">
    <source>
        <dbReference type="Pfam" id="PF12680"/>
    </source>
</evidence>
<dbReference type="InterPro" id="IPR008317">
    <property type="entry name" value="UCP030561"/>
</dbReference>
<dbReference type="PIRSF" id="PIRSF030561">
    <property type="entry name" value="UCP030561"/>
    <property type="match status" value="1"/>
</dbReference>
<evidence type="ECO:0000313" key="3">
    <source>
        <dbReference type="Proteomes" id="UP000622552"/>
    </source>
</evidence>
<feature type="domain" description="SnoaL-like" evidence="1">
    <location>
        <begin position="8"/>
        <end position="103"/>
    </location>
</feature>
<protein>
    <submittedName>
        <fullName evidence="2">Uncharacterized protein (TIGR02246 family)</fullName>
    </submittedName>
</protein>
<dbReference type="Pfam" id="PF12680">
    <property type="entry name" value="SnoaL_2"/>
    <property type="match status" value="1"/>
</dbReference>
<evidence type="ECO:0000313" key="2">
    <source>
        <dbReference type="EMBL" id="MBG6135972.1"/>
    </source>
</evidence>
<name>A0A8J7KP70_9ACTN</name>
<sequence length="108" mass="12160">MTDQQTVVERQLAAYNSHDLDAFAATYAPDVRVNRRDGSQLLGRDGLREAYADQFAQGRCRAEIVGRLTEGDWVVDHEIAHGITDTPIRVLVAYRVRDGLIDRVDFLS</sequence>
<accession>A0A8J7KP70</accession>